<organism evidence="2 3">
    <name type="scientific">Siccirubricoccus deserti</name>
    <dbReference type="NCBI Taxonomy" id="2013562"/>
    <lineage>
        <taxon>Bacteria</taxon>
        <taxon>Pseudomonadati</taxon>
        <taxon>Pseudomonadota</taxon>
        <taxon>Alphaproteobacteria</taxon>
        <taxon>Acetobacterales</taxon>
        <taxon>Roseomonadaceae</taxon>
        <taxon>Siccirubricoccus</taxon>
    </lineage>
</organism>
<keyword evidence="1" id="KW-1133">Transmembrane helix</keyword>
<proteinExistence type="predicted"/>
<dbReference type="AlphaFoldDB" id="A0A9X0UGL9"/>
<evidence type="ECO:0000313" key="3">
    <source>
        <dbReference type="Proteomes" id="UP000600101"/>
    </source>
</evidence>
<feature type="transmembrane region" description="Helical" evidence="1">
    <location>
        <begin position="12"/>
        <end position="32"/>
    </location>
</feature>
<evidence type="ECO:0000313" key="2">
    <source>
        <dbReference type="EMBL" id="MBC4015400.1"/>
    </source>
</evidence>
<dbReference type="Proteomes" id="UP000600101">
    <property type="component" value="Unassembled WGS sequence"/>
</dbReference>
<protein>
    <submittedName>
        <fullName evidence="2">Uncharacterized protein</fullName>
    </submittedName>
</protein>
<keyword evidence="3" id="KW-1185">Reference proteome</keyword>
<dbReference type="RefSeq" id="WP_186770167.1">
    <property type="nucleotide sequence ID" value="NZ_JACOMF010000007.1"/>
</dbReference>
<accession>A0A9X0UGL9</accession>
<dbReference type="EMBL" id="JACOMF010000007">
    <property type="protein sequence ID" value="MBC4015400.1"/>
    <property type="molecule type" value="Genomic_DNA"/>
</dbReference>
<gene>
    <name evidence="2" type="ORF">H7965_08670</name>
</gene>
<sequence>MPDDPPRRRQDLLPLIGVAVVLAVLVAGYLLFPWLHRAMSYQDCIASGRITGC</sequence>
<name>A0A9X0UGL9_9PROT</name>
<evidence type="ECO:0000256" key="1">
    <source>
        <dbReference type="SAM" id="Phobius"/>
    </source>
</evidence>
<reference evidence="2" key="1">
    <citation type="submission" date="2020-08" db="EMBL/GenBank/DDBJ databases">
        <authorList>
            <person name="Hu Y."/>
            <person name="Nguyen S.V."/>
            <person name="Li F."/>
            <person name="Fanning S."/>
        </authorList>
    </citation>
    <scope>NUCLEOTIDE SEQUENCE</scope>
    <source>
        <strain evidence="2">SYSU D8009</strain>
    </source>
</reference>
<keyword evidence="1" id="KW-0472">Membrane</keyword>
<comment type="caution">
    <text evidence="2">The sequence shown here is derived from an EMBL/GenBank/DDBJ whole genome shotgun (WGS) entry which is preliminary data.</text>
</comment>
<keyword evidence="1" id="KW-0812">Transmembrane</keyword>